<evidence type="ECO:0000313" key="2">
    <source>
        <dbReference type="EMBL" id="KAG0650487.1"/>
    </source>
</evidence>
<proteinExistence type="predicted"/>
<feature type="compositionally biased region" description="Low complexity" evidence="1">
    <location>
        <begin position="249"/>
        <end position="260"/>
    </location>
</feature>
<dbReference type="PANTHER" id="PTHR43712:SF15">
    <property type="entry name" value="MONODICTYPHENONE CLUSTER TRANSCRIPTIONAL COACTIVATOR MDPA"/>
    <property type="match status" value="1"/>
</dbReference>
<organism evidence="2 3">
    <name type="scientific">Hyphodiscus hymeniophilus</name>
    <dbReference type="NCBI Taxonomy" id="353542"/>
    <lineage>
        <taxon>Eukaryota</taxon>
        <taxon>Fungi</taxon>
        <taxon>Dikarya</taxon>
        <taxon>Ascomycota</taxon>
        <taxon>Pezizomycotina</taxon>
        <taxon>Leotiomycetes</taxon>
        <taxon>Helotiales</taxon>
        <taxon>Hyphodiscaceae</taxon>
        <taxon>Hyphodiscus</taxon>
    </lineage>
</organism>
<reference evidence="2" key="1">
    <citation type="submission" date="2019-07" db="EMBL/GenBank/DDBJ databases">
        <title>Hyphodiscus hymeniophilus genome sequencing and assembly.</title>
        <authorList>
            <person name="Kramer G."/>
            <person name="Nodwell J."/>
        </authorList>
    </citation>
    <scope>NUCLEOTIDE SEQUENCE</scope>
    <source>
        <strain evidence="2">ATCC 34498</strain>
    </source>
</reference>
<dbReference type="PANTHER" id="PTHR43712">
    <property type="entry name" value="PUTATIVE (AFU_ORTHOLOGUE AFUA_4G14580)-RELATED"/>
    <property type="match status" value="1"/>
</dbReference>
<accession>A0A9P7AYR2</accession>
<keyword evidence="3" id="KW-1185">Reference proteome</keyword>
<gene>
    <name evidence="2" type="ORF">D0Z07_3369</name>
</gene>
<dbReference type="OrthoDB" id="1606438at2759"/>
<dbReference type="AlphaFoldDB" id="A0A9P7AYR2"/>
<evidence type="ECO:0000256" key="1">
    <source>
        <dbReference type="SAM" id="MobiDB-lite"/>
    </source>
</evidence>
<dbReference type="SUPFAM" id="SSF46785">
    <property type="entry name" value="Winged helix' DNA-binding domain"/>
    <property type="match status" value="1"/>
</dbReference>
<dbReference type="InterPro" id="IPR036390">
    <property type="entry name" value="WH_DNA-bd_sf"/>
</dbReference>
<evidence type="ECO:0000313" key="3">
    <source>
        <dbReference type="Proteomes" id="UP000785200"/>
    </source>
</evidence>
<dbReference type="InterPro" id="IPR036388">
    <property type="entry name" value="WH-like_DNA-bd_sf"/>
</dbReference>
<comment type="caution">
    <text evidence="2">The sequence shown here is derived from an EMBL/GenBank/DDBJ whole genome shotgun (WGS) entry which is preliminary data.</text>
</comment>
<dbReference type="EMBL" id="VNKQ01000006">
    <property type="protein sequence ID" value="KAG0650487.1"/>
    <property type="molecule type" value="Genomic_DNA"/>
</dbReference>
<protein>
    <submittedName>
        <fullName evidence="2">O-methyltransferase</fullName>
    </submittedName>
</protein>
<feature type="region of interest" description="Disordered" evidence="1">
    <location>
        <begin position="239"/>
        <end position="272"/>
    </location>
</feature>
<sequence>MTSLTQLHAYTNELVAAVQTVAEFYPNANTPHSPSQLVPPDAPSELRRARRTILANVTKLKTLLEEPADLLQQLACQNQMLACLQWLGEFQVLACIPLSDSVSIKDIADLSGVPETHLHRVIRMTATSGFLKEPQPGYVSHTNLSAPFVTKPLFLDAGMFLAKSSGLASLQMAAATQRFGKSNRPHESAYSLAFNTSETFQSVCDQRLKVGAQSPRIALGLVERYPALQLIVQMSEPGLSTGVGSRQRSSNSTPSLPASSREGKWASTSPKEVKLTDLGPRITVQKRIPDSLQTVSDAAVYIVSVPSPSPTLSSHIITERLASDLRAHLGVLRANCSATLILTMCPLPEPSTVDPDIEASARQRDLTLFQLANDHRLELTEVENIINDIWDTMGRLAIVNKLRSWKDATIALGVKYQVSGNHQRKTQATLSTV</sequence>
<dbReference type="Gene3D" id="1.10.10.10">
    <property type="entry name" value="Winged helix-like DNA-binding domain superfamily/Winged helix DNA-binding domain"/>
    <property type="match status" value="1"/>
</dbReference>
<name>A0A9P7AYR2_9HELO</name>
<dbReference type="Proteomes" id="UP000785200">
    <property type="component" value="Unassembled WGS sequence"/>
</dbReference>